<keyword evidence="3 7" id="KW-0732">Signal</keyword>
<evidence type="ECO:0000256" key="5">
    <source>
        <dbReference type="ARBA" id="ARBA00022807"/>
    </source>
</evidence>
<dbReference type="PANTHER" id="PTHR47053:SF1">
    <property type="entry name" value="MUREIN DD-ENDOPEPTIDASE MEPH-RELATED"/>
    <property type="match status" value="1"/>
</dbReference>
<comment type="caution">
    <text evidence="9">The sequence shown here is derived from an EMBL/GenBank/DDBJ whole genome shotgun (WGS) entry which is preliminary data.</text>
</comment>
<dbReference type="PROSITE" id="PS51935">
    <property type="entry name" value="NLPC_P60"/>
    <property type="match status" value="1"/>
</dbReference>
<evidence type="ECO:0000256" key="7">
    <source>
        <dbReference type="SAM" id="SignalP"/>
    </source>
</evidence>
<reference evidence="10" key="1">
    <citation type="journal article" date="2019" name="Int. J. Syst. Evol. Microbiol.">
        <title>The Global Catalogue of Microorganisms (GCM) 10K type strain sequencing project: providing services to taxonomists for standard genome sequencing and annotation.</title>
        <authorList>
            <consortium name="The Broad Institute Genomics Platform"/>
            <consortium name="The Broad Institute Genome Sequencing Center for Infectious Disease"/>
            <person name="Wu L."/>
            <person name="Ma J."/>
        </authorList>
    </citation>
    <scope>NUCLEOTIDE SEQUENCE [LARGE SCALE GENOMIC DNA]</scope>
    <source>
        <strain evidence="10">CCM 9110</strain>
    </source>
</reference>
<feature type="coiled-coil region" evidence="6">
    <location>
        <begin position="195"/>
        <end position="229"/>
    </location>
</feature>
<protein>
    <submittedName>
        <fullName evidence="9">NlpC/P60 family protein</fullName>
    </submittedName>
</protein>
<name>A0ABW4BBD0_9LACO</name>
<organism evidence="9 10">
    <name type="scientific">Lacticaseibacillus suilingensis</name>
    <dbReference type="NCBI Taxonomy" id="2799577"/>
    <lineage>
        <taxon>Bacteria</taxon>
        <taxon>Bacillati</taxon>
        <taxon>Bacillota</taxon>
        <taxon>Bacilli</taxon>
        <taxon>Lactobacillales</taxon>
        <taxon>Lactobacillaceae</taxon>
        <taxon>Lacticaseibacillus</taxon>
    </lineage>
</organism>
<dbReference type="SUPFAM" id="SSF54001">
    <property type="entry name" value="Cysteine proteinases"/>
    <property type="match status" value="1"/>
</dbReference>
<dbReference type="EMBL" id="JBHTOA010000005">
    <property type="protein sequence ID" value="MFD1397829.1"/>
    <property type="molecule type" value="Genomic_DNA"/>
</dbReference>
<keyword evidence="5" id="KW-0788">Thiol protease</keyword>
<sequence length="392" mass="40919">MKFAKTLTIVAAATLIGSGAFSTAANVSADDVSDAKSAVTKNQTSTNALLAKLQTAQDNVMKINNQISDKTVEIDTAKANITTTQAKIDSYQAQIVKAEVEVKSRKSVLKKQLVSLQKEVGESATGNVYFDFLLNAKSFSDLVSRSFTINKLNEASQNALDAVKEAEAKQVSLKSAQETKKTELVATKTKLDNDMTQLTSLKDQATKDADSLTKQINDNKAQLTTLQSNVNKATAAAAAALVAQTQTTTAAATPVKTSAKASSNSSTGMQSTVSYGDGSKSAFVQKALSFVGTPYVWGGASASGLDCSGLVMLAARLSGLGSLPHNAAAQSSLGHSVSLSSLQPGDLLFWGSPAYHVAIYIGGGQYVHAPKPGDVVHTASLSGWSPAYARRL</sequence>
<dbReference type="InterPro" id="IPR000064">
    <property type="entry name" value="NLP_P60_dom"/>
</dbReference>
<proteinExistence type="inferred from homology"/>
<dbReference type="Pfam" id="PF00877">
    <property type="entry name" value="NLPC_P60"/>
    <property type="match status" value="1"/>
</dbReference>
<evidence type="ECO:0000256" key="2">
    <source>
        <dbReference type="ARBA" id="ARBA00022670"/>
    </source>
</evidence>
<comment type="similarity">
    <text evidence="1">Belongs to the peptidase C40 family.</text>
</comment>
<evidence type="ECO:0000256" key="4">
    <source>
        <dbReference type="ARBA" id="ARBA00022801"/>
    </source>
</evidence>
<dbReference type="Gene3D" id="6.10.250.3150">
    <property type="match status" value="1"/>
</dbReference>
<dbReference type="Gene3D" id="3.90.1720.10">
    <property type="entry name" value="endopeptidase domain like (from Nostoc punctiforme)"/>
    <property type="match status" value="1"/>
</dbReference>
<dbReference type="Proteomes" id="UP001597199">
    <property type="component" value="Unassembled WGS sequence"/>
</dbReference>
<dbReference type="InterPro" id="IPR038765">
    <property type="entry name" value="Papain-like_cys_pep_sf"/>
</dbReference>
<evidence type="ECO:0000256" key="1">
    <source>
        <dbReference type="ARBA" id="ARBA00007074"/>
    </source>
</evidence>
<dbReference type="InterPro" id="IPR051202">
    <property type="entry name" value="Peptidase_C40"/>
</dbReference>
<keyword evidence="6" id="KW-0175">Coiled coil</keyword>
<gene>
    <name evidence="9" type="ORF">ACFQ41_00730</name>
</gene>
<feature type="signal peptide" evidence="7">
    <location>
        <begin position="1"/>
        <end position="24"/>
    </location>
</feature>
<evidence type="ECO:0000256" key="3">
    <source>
        <dbReference type="ARBA" id="ARBA00022729"/>
    </source>
</evidence>
<evidence type="ECO:0000313" key="10">
    <source>
        <dbReference type="Proteomes" id="UP001597199"/>
    </source>
</evidence>
<evidence type="ECO:0000313" key="9">
    <source>
        <dbReference type="EMBL" id="MFD1397829.1"/>
    </source>
</evidence>
<dbReference type="RefSeq" id="WP_204119477.1">
    <property type="nucleotide sequence ID" value="NZ_BOLV01000016.1"/>
</dbReference>
<evidence type="ECO:0000256" key="6">
    <source>
        <dbReference type="SAM" id="Coils"/>
    </source>
</evidence>
<evidence type="ECO:0000259" key="8">
    <source>
        <dbReference type="PROSITE" id="PS51935"/>
    </source>
</evidence>
<dbReference type="PANTHER" id="PTHR47053">
    <property type="entry name" value="MUREIN DD-ENDOPEPTIDASE MEPH-RELATED"/>
    <property type="match status" value="1"/>
</dbReference>
<keyword evidence="10" id="KW-1185">Reference proteome</keyword>
<accession>A0ABW4BBD0</accession>
<feature type="coiled-coil region" evidence="6">
    <location>
        <begin position="53"/>
        <end position="101"/>
    </location>
</feature>
<keyword evidence="4" id="KW-0378">Hydrolase</keyword>
<keyword evidence="2" id="KW-0645">Protease</keyword>
<dbReference type="Pfam" id="PF24568">
    <property type="entry name" value="CC_PcsB"/>
    <property type="match status" value="1"/>
</dbReference>
<dbReference type="InterPro" id="IPR057309">
    <property type="entry name" value="PcsB_CC"/>
</dbReference>
<feature type="chain" id="PRO_5046833337" evidence="7">
    <location>
        <begin position="25"/>
        <end position="392"/>
    </location>
</feature>
<feature type="domain" description="NlpC/P60" evidence="8">
    <location>
        <begin position="277"/>
        <end position="392"/>
    </location>
</feature>